<reference evidence="2" key="1">
    <citation type="submission" date="2022-11" db="EMBL/GenBank/DDBJ databases">
        <authorList>
            <person name="Petersen C."/>
        </authorList>
    </citation>
    <scope>NUCLEOTIDE SEQUENCE</scope>
    <source>
        <strain evidence="2">IBT 30761</strain>
    </source>
</reference>
<protein>
    <submittedName>
        <fullName evidence="2">Uncharacterized protein</fullName>
    </submittedName>
</protein>
<dbReference type="Proteomes" id="UP001149074">
    <property type="component" value="Unassembled WGS sequence"/>
</dbReference>
<name>A0A9W9EJP1_9EURO</name>
<dbReference type="AlphaFoldDB" id="A0A9W9EJP1"/>
<evidence type="ECO:0000313" key="3">
    <source>
        <dbReference type="Proteomes" id="UP001149074"/>
    </source>
</evidence>
<dbReference type="EMBL" id="JAPQKI010000011">
    <property type="protein sequence ID" value="KAJ5083052.1"/>
    <property type="molecule type" value="Genomic_DNA"/>
</dbReference>
<organism evidence="2 3">
    <name type="scientific">Penicillium argentinense</name>
    <dbReference type="NCBI Taxonomy" id="1131581"/>
    <lineage>
        <taxon>Eukaryota</taxon>
        <taxon>Fungi</taxon>
        <taxon>Dikarya</taxon>
        <taxon>Ascomycota</taxon>
        <taxon>Pezizomycotina</taxon>
        <taxon>Eurotiomycetes</taxon>
        <taxon>Eurotiomycetidae</taxon>
        <taxon>Eurotiales</taxon>
        <taxon>Aspergillaceae</taxon>
        <taxon>Penicillium</taxon>
    </lineage>
</organism>
<sequence>MPSPSGSSPDPGRSEFSDPPWGSAGKLPFISLQSMCLPRHPGGSAANPCRSLQFPDSSISSGSRVGSKRGRENENESELRPNRSRQPWPFHGCGSTGGQHGADFLAVLST</sequence>
<reference evidence="2" key="2">
    <citation type="journal article" date="2023" name="IMA Fungus">
        <title>Comparative genomic study of the Penicillium genus elucidates a diverse pangenome and 15 lateral gene transfer events.</title>
        <authorList>
            <person name="Petersen C."/>
            <person name="Sorensen T."/>
            <person name="Nielsen M.R."/>
            <person name="Sondergaard T.E."/>
            <person name="Sorensen J.L."/>
            <person name="Fitzpatrick D.A."/>
            <person name="Frisvad J.C."/>
            <person name="Nielsen K.L."/>
        </authorList>
    </citation>
    <scope>NUCLEOTIDE SEQUENCE</scope>
    <source>
        <strain evidence="2">IBT 30761</strain>
    </source>
</reference>
<evidence type="ECO:0000256" key="1">
    <source>
        <dbReference type="SAM" id="MobiDB-lite"/>
    </source>
</evidence>
<dbReference type="RefSeq" id="XP_056469574.1">
    <property type="nucleotide sequence ID" value="XM_056624586.1"/>
</dbReference>
<gene>
    <name evidence="2" type="ORF">N7532_012095</name>
</gene>
<dbReference type="GeneID" id="81363565"/>
<feature type="compositionally biased region" description="Basic and acidic residues" evidence="1">
    <location>
        <begin position="69"/>
        <end position="81"/>
    </location>
</feature>
<keyword evidence="3" id="KW-1185">Reference proteome</keyword>
<feature type="region of interest" description="Disordered" evidence="1">
    <location>
        <begin position="1"/>
        <end position="99"/>
    </location>
</feature>
<feature type="compositionally biased region" description="Low complexity" evidence="1">
    <location>
        <begin position="1"/>
        <end position="11"/>
    </location>
</feature>
<accession>A0A9W9EJP1</accession>
<proteinExistence type="predicted"/>
<evidence type="ECO:0000313" key="2">
    <source>
        <dbReference type="EMBL" id="KAJ5083052.1"/>
    </source>
</evidence>
<comment type="caution">
    <text evidence="2">The sequence shown here is derived from an EMBL/GenBank/DDBJ whole genome shotgun (WGS) entry which is preliminary data.</text>
</comment>